<feature type="region of interest" description="Disordered" evidence="2">
    <location>
        <begin position="235"/>
        <end position="307"/>
    </location>
</feature>
<evidence type="ECO:0000256" key="2">
    <source>
        <dbReference type="SAM" id="MobiDB-lite"/>
    </source>
</evidence>
<dbReference type="InterPro" id="IPR013087">
    <property type="entry name" value="Znf_C2H2_type"/>
</dbReference>
<dbReference type="RefSeq" id="XP_016251573.1">
    <property type="nucleotide sequence ID" value="XM_016389671.1"/>
</dbReference>
<dbReference type="HOGENOM" id="CLU_677940_0_0_1"/>
<evidence type="ECO:0000313" key="5">
    <source>
        <dbReference type="Proteomes" id="UP000054466"/>
    </source>
</evidence>
<dbReference type="GeneID" id="27342207"/>
<feature type="domain" description="C2H2-type" evidence="3">
    <location>
        <begin position="201"/>
        <end position="227"/>
    </location>
</feature>
<feature type="region of interest" description="Disordered" evidence="2">
    <location>
        <begin position="146"/>
        <end position="205"/>
    </location>
</feature>
<evidence type="ECO:0000259" key="3">
    <source>
        <dbReference type="PROSITE" id="PS50157"/>
    </source>
</evidence>
<dbReference type="AlphaFoldDB" id="A0A0D2B173"/>
<sequence>MFLHPRGNRPRPSQPPTPTHPQGNPHIPQTDVLSELTCHEQFILYSHIILALLEAHEDEFSVLRNIRHGPALPLFQEFFPNLYSTPPPEIFSLVLQIRANKSWDAMKQDILVQISNARPPAPSMTLQTPVRAGVASIPIYPRSQHGLFRRTAGPPASHPAFVSQHPGRAAGSSCAAGSPTSAEGHPSTTNSGRTAPRGKRFCCPSRNCKRTFTRQGHYENHMQRCHAEIPVHDPTESLRTVSSSGQPSADGTSGQDAARTARGAAAPTTPRPAVANPMLHTSISPSPMQQRAPLPAPNADTVGSYTLQSGTSPQIIFPQIRPLEPDTLLSGFPFNMDRLYHYNFPTSESPLLETPRSQAISNLNHSFFSPGSHMSN</sequence>
<dbReference type="OrthoDB" id="4161792at2759"/>
<gene>
    <name evidence="4" type="ORF">PV07_03013</name>
</gene>
<feature type="compositionally biased region" description="Low complexity" evidence="2">
    <location>
        <begin position="257"/>
        <end position="275"/>
    </location>
</feature>
<dbReference type="GO" id="GO:0008270">
    <property type="term" value="F:zinc ion binding"/>
    <property type="evidence" value="ECO:0007669"/>
    <property type="project" value="UniProtKB-KW"/>
</dbReference>
<feature type="compositionally biased region" description="Polar residues" evidence="2">
    <location>
        <begin position="237"/>
        <end position="255"/>
    </location>
</feature>
<dbReference type="PROSITE" id="PS00028">
    <property type="entry name" value="ZINC_FINGER_C2H2_1"/>
    <property type="match status" value="1"/>
</dbReference>
<keyword evidence="1" id="KW-0862">Zinc</keyword>
<dbReference type="EMBL" id="KN847041">
    <property type="protein sequence ID" value="KIW31357.1"/>
    <property type="molecule type" value="Genomic_DNA"/>
</dbReference>
<dbReference type="Proteomes" id="UP000054466">
    <property type="component" value="Unassembled WGS sequence"/>
</dbReference>
<reference evidence="4 5" key="1">
    <citation type="submission" date="2015-01" db="EMBL/GenBank/DDBJ databases">
        <title>The Genome Sequence of Cladophialophora immunda CBS83496.</title>
        <authorList>
            <consortium name="The Broad Institute Genomics Platform"/>
            <person name="Cuomo C."/>
            <person name="de Hoog S."/>
            <person name="Gorbushina A."/>
            <person name="Stielow B."/>
            <person name="Teixiera M."/>
            <person name="Abouelleil A."/>
            <person name="Chapman S.B."/>
            <person name="Priest M."/>
            <person name="Young S.K."/>
            <person name="Wortman J."/>
            <person name="Nusbaum C."/>
            <person name="Birren B."/>
        </authorList>
    </citation>
    <scope>NUCLEOTIDE SEQUENCE [LARGE SCALE GENOMIC DNA]</scope>
    <source>
        <strain evidence="4 5">CBS 83496</strain>
    </source>
</reference>
<dbReference type="PROSITE" id="PS50157">
    <property type="entry name" value="ZINC_FINGER_C2H2_2"/>
    <property type="match status" value="1"/>
</dbReference>
<keyword evidence="1" id="KW-0863">Zinc-finger</keyword>
<name>A0A0D2B173_9EURO</name>
<feature type="compositionally biased region" description="Polar residues" evidence="2">
    <location>
        <begin position="279"/>
        <end position="289"/>
    </location>
</feature>
<evidence type="ECO:0000256" key="1">
    <source>
        <dbReference type="PROSITE-ProRule" id="PRU00042"/>
    </source>
</evidence>
<protein>
    <recommendedName>
        <fullName evidence="3">C2H2-type domain-containing protein</fullName>
    </recommendedName>
</protein>
<proteinExistence type="predicted"/>
<feature type="region of interest" description="Disordered" evidence="2">
    <location>
        <begin position="1"/>
        <end position="28"/>
    </location>
</feature>
<keyword evidence="5" id="KW-1185">Reference proteome</keyword>
<feature type="compositionally biased region" description="Low complexity" evidence="2">
    <location>
        <begin position="167"/>
        <end position="182"/>
    </location>
</feature>
<evidence type="ECO:0000313" key="4">
    <source>
        <dbReference type="EMBL" id="KIW31357.1"/>
    </source>
</evidence>
<organism evidence="4 5">
    <name type="scientific">Cladophialophora immunda</name>
    <dbReference type="NCBI Taxonomy" id="569365"/>
    <lineage>
        <taxon>Eukaryota</taxon>
        <taxon>Fungi</taxon>
        <taxon>Dikarya</taxon>
        <taxon>Ascomycota</taxon>
        <taxon>Pezizomycotina</taxon>
        <taxon>Eurotiomycetes</taxon>
        <taxon>Chaetothyriomycetidae</taxon>
        <taxon>Chaetothyriales</taxon>
        <taxon>Herpotrichiellaceae</taxon>
        <taxon>Cladophialophora</taxon>
    </lineage>
</organism>
<dbReference type="VEuPathDB" id="FungiDB:PV07_03013"/>
<accession>A0A0D2B173</accession>
<keyword evidence="1" id="KW-0479">Metal-binding</keyword>